<feature type="compositionally biased region" description="Polar residues" evidence="12">
    <location>
        <begin position="767"/>
        <end position="777"/>
    </location>
</feature>
<dbReference type="PANTHER" id="PTHR22938:SF0">
    <property type="entry name" value="E3 UBIQUITIN-PROTEIN LIGASE ZNF598"/>
    <property type="match status" value="1"/>
</dbReference>
<sequence length="1326" mass="145841">MSKRVSRRISESGEDLCPVCSSAVSIYAIGRCDHVVCYKCSTRMRVLCDQMYCAICRADLPKVVFIRKFEEFNKVLTNHFLVNRKHSIYYENEDIQNAYYELLQHKCPVCVDRKPDRGFRNLVDHVRKEHSMYNCDICTKHLKMFTHERKFYSRPDLAQHRRKGDPDDSSHKGHPLCEFCDERFLDNDELLRHLRRDHYFCHFCDADGITNQYYGDYDVLKQHFKDQHYLCDFEECLHEEFTHAFKTEIDLKAHISSKHRHSKSQNKQARTIDIEINLAPRDNASRGPRGRGNRGGVVTGADYEEVQEESRQRGGYGRGKGRYKDRHAAAADDDGATAQAIAASLTDSKSATAIKTVPQVSKPKKQKQNEQQEPPRESDFPGLDGKMYEDVDDEAQQDGDGLTSGMAQRLALGSHQSVQSGSMAPEEFPALGGLGGSGGGASHAYVNSRHSKVSKQWTSSNNMKSIDEYPSLGSTTKKNQPSKNVPVKTIPAKREVPKSRPPIDDFPSLGKTAKASQPPQPIDDFPSLGKIGKQAKQSKNAENGASSRSSQKTNKNTEEDFDYPALVSSNQNYKPEPVGKSYAVVKKPVAVPAQKPVSVEEEYPALMPTKKPTNKLPYQPAIKPPVKPVVSAPKTKPPPPKATPVGMPAAKDKSKKAPLNDFPSHNDDSDSKDFGSGYAFQNVPTGTKFRNLSLKSMGADLLAPAEAPIPVLSSNVNMITEKPSDMKAAPKSAKKSVAMSKEDFPSLGGSKKKKNMPQSAPVHSGYVSATASVQQPKAESKPSPPGLSKPTAPADAQAVITTKAQSPDDDFPTLGGKPTKQPPPGMKSKPNKPANQEPKKSSAPSDDFPALGGKSTKQPPPGMKSKPNKPAKQEAKAPSVPSDDFPSLNGNPSLGPSDDFPTLGNGPSSGPVPSWGHKGKLDLDNLTQSEDFTKVKSKGKKAAPKKGKNKPELSHQQEQQLKLQKLLLEKDDNSDSDDSFHSVEETFEVEPPKPVVVEPPTKTEPKSKKKKNKKKKKQAPVANIPGGSAVNGEVKDEIDEKVNITEKKSVTFTDKNETLVIENIESEDSEDEKDIQNPIEFNIQDDFPTLAPTAALKPIANTMSKMPPGFIPSTNKLASGPPGFGSVADTKTPPPGLNKPPGLTKSNAPPGLNKPPPGLVADSSPSVNNIENIAPKFAPNPTASAIPPVYTYAQTGDFQQRNFSLINMIQGAFNNSQDKLNEFMSISKQFRQDNLTSDSYYEQCREMFGDEKFWIIFPELLVLLPDISKQQELYLTYMGKHLNEMKMTKRLDIPFTSCPTCYQVVSNKDLTLHISIHNLQSDFPVL</sequence>
<dbReference type="InterPro" id="IPR013087">
    <property type="entry name" value="Znf_C2H2_type"/>
</dbReference>
<comment type="pathway">
    <text evidence="3">Protein modification; protein ubiquitination.</text>
</comment>
<dbReference type="Pfam" id="PF23208">
    <property type="entry name" value="zf_C2H2_ZNF598"/>
    <property type="match status" value="1"/>
</dbReference>
<feature type="compositionally biased region" description="Polar residues" evidence="12">
    <location>
        <begin position="454"/>
        <end position="464"/>
    </location>
</feature>
<feature type="compositionally biased region" description="Low complexity" evidence="12">
    <location>
        <begin position="956"/>
        <end position="966"/>
    </location>
</feature>
<dbReference type="PROSITE" id="PS50089">
    <property type="entry name" value="ZF_RING_2"/>
    <property type="match status" value="1"/>
</dbReference>
<feature type="compositionally biased region" description="Basic and acidic residues" evidence="12">
    <location>
        <begin position="367"/>
        <end position="379"/>
    </location>
</feature>
<dbReference type="Pfam" id="PF25447">
    <property type="entry name" value="RING_ZNF598"/>
    <property type="match status" value="1"/>
</dbReference>
<dbReference type="PANTHER" id="PTHR22938">
    <property type="entry name" value="ZINC FINGER PROTEIN 598"/>
    <property type="match status" value="1"/>
</dbReference>
<evidence type="ECO:0000256" key="8">
    <source>
        <dbReference type="ARBA" id="ARBA00022723"/>
    </source>
</evidence>
<keyword evidence="6" id="KW-0597">Phosphoprotein</keyword>
<feature type="compositionally biased region" description="Basic and acidic residues" evidence="12">
    <location>
        <begin position="664"/>
        <end position="673"/>
    </location>
</feature>
<feature type="compositionally biased region" description="Gly residues" evidence="12">
    <location>
        <begin position="432"/>
        <end position="441"/>
    </location>
</feature>
<proteinExistence type="inferred from homology"/>
<gene>
    <name evidence="13" type="ORF">OFUS_LOCUS19447</name>
</gene>
<dbReference type="GO" id="GO:0072344">
    <property type="term" value="P:rescue of stalled ribosome"/>
    <property type="evidence" value="ECO:0007669"/>
    <property type="project" value="InterPro"/>
</dbReference>
<feature type="compositionally biased region" description="Basic residues" evidence="12">
    <location>
        <begin position="1007"/>
        <end position="1018"/>
    </location>
</feature>
<accession>A0A8J1U9W7</accession>
<keyword evidence="7" id="KW-0808">Transferase</keyword>
<protein>
    <recommendedName>
        <fullName evidence="4">RING-type E3 ubiquitin transferase</fullName>
        <ecNumber evidence="4">2.3.2.27</ecNumber>
    </recommendedName>
</protein>
<dbReference type="GO" id="GO:0016567">
    <property type="term" value="P:protein ubiquitination"/>
    <property type="evidence" value="ECO:0007669"/>
    <property type="project" value="TreeGrafter"/>
</dbReference>
<dbReference type="GO" id="GO:0061630">
    <property type="term" value="F:ubiquitin protein ligase activity"/>
    <property type="evidence" value="ECO:0007669"/>
    <property type="project" value="UniProtKB-EC"/>
</dbReference>
<dbReference type="EC" id="2.3.2.27" evidence="4"/>
<dbReference type="GO" id="GO:0043022">
    <property type="term" value="F:ribosome binding"/>
    <property type="evidence" value="ECO:0007669"/>
    <property type="project" value="TreeGrafter"/>
</dbReference>
<dbReference type="GO" id="GO:0005737">
    <property type="term" value="C:cytoplasm"/>
    <property type="evidence" value="ECO:0007669"/>
    <property type="project" value="UniProtKB-SubCell"/>
</dbReference>
<feature type="region of interest" description="Disordered" evidence="12">
    <location>
        <begin position="608"/>
        <end position="685"/>
    </location>
</feature>
<reference evidence="13" key="1">
    <citation type="submission" date="2022-03" db="EMBL/GenBank/DDBJ databases">
        <authorList>
            <person name="Martin C."/>
        </authorList>
    </citation>
    <scope>NUCLEOTIDE SEQUENCE</scope>
</reference>
<evidence type="ECO:0000256" key="3">
    <source>
        <dbReference type="ARBA" id="ARBA00004906"/>
    </source>
</evidence>
<organism evidence="13 14">
    <name type="scientific">Owenia fusiformis</name>
    <name type="common">Polychaete worm</name>
    <dbReference type="NCBI Taxonomy" id="6347"/>
    <lineage>
        <taxon>Eukaryota</taxon>
        <taxon>Metazoa</taxon>
        <taxon>Spiralia</taxon>
        <taxon>Lophotrochozoa</taxon>
        <taxon>Annelida</taxon>
        <taxon>Polychaeta</taxon>
        <taxon>Sedentaria</taxon>
        <taxon>Canalipalpata</taxon>
        <taxon>Sabellida</taxon>
        <taxon>Oweniida</taxon>
        <taxon>Oweniidae</taxon>
        <taxon>Owenia</taxon>
    </lineage>
</organism>
<evidence type="ECO:0000256" key="1">
    <source>
        <dbReference type="ARBA" id="ARBA00000900"/>
    </source>
</evidence>
<evidence type="ECO:0000256" key="5">
    <source>
        <dbReference type="ARBA" id="ARBA00022490"/>
    </source>
</evidence>
<dbReference type="OrthoDB" id="3838338at2759"/>
<dbReference type="InterPro" id="IPR059042">
    <property type="entry name" value="Znf_C2H2_ZNF598"/>
</dbReference>
<feature type="region of interest" description="Disordered" evidence="12">
    <location>
        <begin position="354"/>
        <end position="577"/>
    </location>
</feature>
<dbReference type="PROSITE" id="PS00028">
    <property type="entry name" value="ZINC_FINGER_C2H2_1"/>
    <property type="match status" value="1"/>
</dbReference>
<keyword evidence="14" id="KW-1185">Reference proteome</keyword>
<feature type="compositionally biased region" description="Polar residues" evidence="12">
    <location>
        <begin position="472"/>
        <end position="483"/>
    </location>
</feature>
<comment type="caution">
    <text evidence="13">The sequence shown here is derived from an EMBL/GenBank/DDBJ whole genome shotgun (WGS) entry which is preliminary data.</text>
</comment>
<dbReference type="CDD" id="cd16615">
    <property type="entry name" value="RING-HC_ZNF598"/>
    <property type="match status" value="1"/>
</dbReference>
<dbReference type="InterPro" id="IPR001841">
    <property type="entry name" value="Znf_RING"/>
</dbReference>
<dbReference type="EMBL" id="CAIIXF020000009">
    <property type="protein sequence ID" value="CAH1794808.1"/>
    <property type="molecule type" value="Genomic_DNA"/>
</dbReference>
<name>A0A8J1U9W7_OWEFU</name>
<keyword evidence="8" id="KW-0479">Metal-binding</keyword>
<evidence type="ECO:0000256" key="4">
    <source>
        <dbReference type="ARBA" id="ARBA00012483"/>
    </source>
</evidence>
<dbReference type="SUPFAM" id="SSF57850">
    <property type="entry name" value="RING/U-box"/>
    <property type="match status" value="1"/>
</dbReference>
<comment type="similarity">
    <text evidence="11">Belongs to the ZNF598/HEL2 family.</text>
</comment>
<keyword evidence="5" id="KW-0963">Cytoplasm</keyword>
<feature type="compositionally biased region" description="Basic and acidic residues" evidence="12">
    <location>
        <begin position="967"/>
        <end position="984"/>
    </location>
</feature>
<feature type="compositionally biased region" description="Basic residues" evidence="12">
    <location>
        <begin position="935"/>
        <end position="948"/>
    </location>
</feature>
<feature type="region of interest" description="Disordered" evidence="12">
    <location>
        <begin position="721"/>
        <end position="1032"/>
    </location>
</feature>
<dbReference type="Pfam" id="PF23202">
    <property type="entry name" value="PAH_ZNF598"/>
    <property type="match status" value="1"/>
</dbReference>
<dbReference type="Proteomes" id="UP000749559">
    <property type="component" value="Unassembled WGS sequence"/>
</dbReference>
<feature type="region of interest" description="Disordered" evidence="12">
    <location>
        <begin position="279"/>
        <end position="334"/>
    </location>
</feature>
<dbReference type="InterPro" id="IPR041888">
    <property type="entry name" value="RING-HC_ZNF598/HEL2"/>
</dbReference>
<dbReference type="InterPro" id="IPR056437">
    <property type="entry name" value="Znf-C2H2_ZNF598/HEL2"/>
</dbReference>
<comment type="catalytic activity">
    <reaction evidence="1">
        <text>S-ubiquitinyl-[E2 ubiquitin-conjugating enzyme]-L-cysteine + [acceptor protein]-L-lysine = [E2 ubiquitin-conjugating enzyme]-L-cysteine + N(6)-ubiquitinyl-[acceptor protein]-L-lysine.</text>
        <dbReference type="EC" id="2.3.2.27"/>
    </reaction>
</comment>
<evidence type="ECO:0000256" key="10">
    <source>
        <dbReference type="ARBA" id="ARBA00022833"/>
    </source>
</evidence>
<dbReference type="InterPro" id="IPR044288">
    <property type="entry name" value="ZNF598/HEL2"/>
</dbReference>
<keyword evidence="10" id="KW-0862">Zinc</keyword>
<evidence type="ECO:0000256" key="6">
    <source>
        <dbReference type="ARBA" id="ARBA00022553"/>
    </source>
</evidence>
<keyword evidence="9" id="KW-0863">Zinc-finger</keyword>
<evidence type="ECO:0000313" key="13">
    <source>
        <dbReference type="EMBL" id="CAH1794808.1"/>
    </source>
</evidence>
<feature type="compositionally biased region" description="Low complexity" evidence="12">
    <location>
        <begin position="726"/>
        <end position="739"/>
    </location>
</feature>
<dbReference type="InterPro" id="IPR057634">
    <property type="entry name" value="PAH_ZNF598/HEL2"/>
</dbReference>
<feature type="region of interest" description="Disordered" evidence="12">
    <location>
        <begin position="1112"/>
        <end position="1164"/>
    </location>
</feature>
<dbReference type="GO" id="GO:0008270">
    <property type="term" value="F:zinc ion binding"/>
    <property type="evidence" value="ECO:0007669"/>
    <property type="project" value="UniProtKB-KW"/>
</dbReference>
<feature type="compositionally biased region" description="Basic and acidic residues" evidence="12">
    <location>
        <begin position="492"/>
        <end position="503"/>
    </location>
</feature>
<feature type="compositionally biased region" description="Polar residues" evidence="12">
    <location>
        <begin position="535"/>
        <end position="554"/>
    </location>
</feature>
<evidence type="ECO:0000256" key="2">
    <source>
        <dbReference type="ARBA" id="ARBA00004496"/>
    </source>
</evidence>
<dbReference type="SMART" id="SM00355">
    <property type="entry name" value="ZnF_C2H2"/>
    <property type="match status" value="5"/>
</dbReference>
<evidence type="ECO:0000313" key="14">
    <source>
        <dbReference type="Proteomes" id="UP000749559"/>
    </source>
</evidence>
<dbReference type="Pfam" id="PF23230">
    <property type="entry name" value="zf-C2H2_13"/>
    <property type="match status" value="1"/>
</dbReference>
<evidence type="ECO:0000256" key="11">
    <source>
        <dbReference type="ARBA" id="ARBA00035113"/>
    </source>
</evidence>
<comment type="subcellular location">
    <subcellularLocation>
        <location evidence="2">Cytoplasm</location>
    </subcellularLocation>
</comment>
<evidence type="ECO:0000256" key="7">
    <source>
        <dbReference type="ARBA" id="ARBA00022679"/>
    </source>
</evidence>
<evidence type="ECO:0000256" key="9">
    <source>
        <dbReference type="ARBA" id="ARBA00022771"/>
    </source>
</evidence>
<evidence type="ECO:0000256" key="12">
    <source>
        <dbReference type="SAM" id="MobiDB-lite"/>
    </source>
</evidence>